<evidence type="ECO:0000313" key="2">
    <source>
        <dbReference type="EMBL" id="KAG5475691.1"/>
    </source>
</evidence>
<feature type="compositionally biased region" description="Low complexity" evidence="1">
    <location>
        <begin position="632"/>
        <end position="641"/>
    </location>
</feature>
<dbReference type="GO" id="GO:0004029">
    <property type="term" value="F:aldehyde dehydrogenase (NAD+) activity"/>
    <property type="evidence" value="ECO:0007669"/>
    <property type="project" value="TreeGrafter"/>
</dbReference>
<dbReference type="Gene3D" id="1.20.890.10">
    <property type="entry name" value="cAMP-dependent protein kinase regulatory subunit, dimerization-anchoring domain"/>
    <property type="match status" value="1"/>
</dbReference>
<feature type="region of interest" description="Disordered" evidence="1">
    <location>
        <begin position="817"/>
        <end position="901"/>
    </location>
</feature>
<dbReference type="InterPro" id="IPR036291">
    <property type="entry name" value="NAD(P)-bd_dom_sf"/>
</dbReference>
<evidence type="ECO:0000256" key="1">
    <source>
        <dbReference type="SAM" id="MobiDB-lite"/>
    </source>
</evidence>
<name>A0A836HDC6_9TRYP</name>
<feature type="compositionally biased region" description="Acidic residues" evidence="1">
    <location>
        <begin position="830"/>
        <end position="840"/>
    </location>
</feature>
<dbReference type="InterPro" id="IPR047499">
    <property type="entry name" value="DD_AK7"/>
</dbReference>
<dbReference type="Pfam" id="PF05186">
    <property type="entry name" value="Dpy-30"/>
    <property type="match status" value="1"/>
</dbReference>
<feature type="compositionally biased region" description="Acidic residues" evidence="1">
    <location>
        <begin position="702"/>
        <end position="726"/>
    </location>
</feature>
<feature type="region of interest" description="Disordered" evidence="1">
    <location>
        <begin position="96"/>
        <end position="117"/>
    </location>
</feature>
<feature type="region of interest" description="Disordered" evidence="1">
    <location>
        <begin position="973"/>
        <end position="998"/>
    </location>
</feature>
<proteinExistence type="predicted"/>
<dbReference type="EMBL" id="JAFHLR010000027">
    <property type="protein sequence ID" value="KAG5475691.1"/>
    <property type="molecule type" value="Genomic_DNA"/>
</dbReference>
<feature type="compositionally biased region" description="Acidic residues" evidence="1">
    <location>
        <begin position="850"/>
        <end position="862"/>
    </location>
</feature>
<dbReference type="Gene3D" id="3.40.50.720">
    <property type="entry name" value="NAD(P)-binding Rossmann-like Domain"/>
    <property type="match status" value="1"/>
</dbReference>
<dbReference type="InterPro" id="IPR007858">
    <property type="entry name" value="Dpy-30_motif"/>
</dbReference>
<dbReference type="RefSeq" id="XP_067062199.1">
    <property type="nucleotide sequence ID" value="XM_067206262.1"/>
</dbReference>
<dbReference type="CDD" id="cd22967">
    <property type="entry name" value="DD_AK7"/>
    <property type="match status" value="1"/>
</dbReference>
<feature type="compositionally biased region" description="Acidic residues" evidence="1">
    <location>
        <begin position="610"/>
        <end position="631"/>
    </location>
</feature>
<feature type="compositionally biased region" description="Basic and acidic residues" evidence="1">
    <location>
        <begin position="598"/>
        <end position="609"/>
    </location>
</feature>
<feature type="compositionally biased region" description="Low complexity" evidence="1">
    <location>
        <begin position="1102"/>
        <end position="1112"/>
    </location>
</feature>
<sequence length="1515" mass="162844">MKKVLVLNGDSYVGRHVVKAFYQSYEYEVEITRTHTDERAATTARAVSKATSSDWLWSQMKSLWNSLEGSLVAAAAEAPDDPLSLCAEGSYRKGGRRVSPAGGAAQLPTPPPRAGLSAEERSALPADIQFCVSDIVPKHNENTEEFRKRLLANDVVIAVLQDDTYEAMCAIRILAGTHYDVEKSFVLVSSAVTWAYTLTSERARARAMRQSEREEERNSFLEELLDAEDEENDDGYGPGEGTAAVAEREARRAARRAELERRLPLSLREPAAGEDEAEIRELVPDRVFTDDAYAQRVPHPRFQHWHSLEHLVKRSNTETLHTYVIFAGLPYGAGEGSDMLFGLLRSAWHHQVLPQYGTGVNEIPMIHVQDLASVLYKVGSAYDVLEERYMFAVDQGHVTQRQLLQAVQAHFGGSVQPAVEVPLPTATAVAADLVRLDRLQLPPPVSSQDLFAAFGNEPCWGDGGSLLTALVLSDIQAEPSTVLTVHEEEEWVALGGFLANLDVICAEFRAAHAEAFKPVRALITGPPLSGAETVAALLAQQSRAPCVSRESVVVDYKAHVADVRAALRRLLMRRLQRRRARAQARLVLQAAAEKAARHLAEKERRQRVDTDDDSSDEEGAASEVEEEESESSDAASDGAASTSLMSVFVPAAIKTADEGISDSEEDREEIAQPQPPRQPLRSIELVVNEAYLRGAADAGVDGADDEGDGAGIDEEQGEGDEDDGEEGGNWLAELDAQDEEAQAEMQENRELLPPVPPSVAADDTALPSLALPRFAARSRGRAFARDVDRQELRCIAALRQEYLLGLKVLALKVSAEGRLPRPPPTPAATEDGDDDGGYDGEIDRRNTSDGSDEGDDEDEEMPSDGVPQASPSPPSGDTEEDEDEDFEAGDPSSDANPLLAVDPADDGSAYLDCALAFMYRWRLRQSDCRCQGYILSGLPQTLAQAVLCFYANETELEDRALRRQRALAPLLMRADDHAGEDDDDGDDWSGEPPAPLDADFPLPDIAGMSEEELLALEKAHRRSRGLGCGRGSTGEVDPLVDATEEAATVGDAETVMAPVDESLFVDHVIALQADPAALRATMDALQTQLDAAAEQQPPLTCPSDVASPAQSAAATESADEALAALRASLHATPYAAQLEWYADHHATTAPPTQSLLAWLSAITTTPALGARHAPVIVPRSTDGAVTDGVIAGSVAQASREASLEGASAAATTMEAPPTTRTAQVHFVPAPVLNTEEVKACWRAESERRVRDGARAAAFDMATRTMTNRTRGDECGLALVDAKLPVALMRLAPLCYTGAAALQPSLVSRAPSPSVHTLHHRETHAASRCAPPPVTSLAALAQELCARIAPARREPTAAATAAALSEEPVTTDSVCQSIGTDSPLALDVAATAAVLARQVNFAALPEALADASSTEDTASTLDAAAAAIEREARFAAASQAEASQILQELASLRRLQIVEGRPETAEMLELPVETYLMKYVLPSLTPAMTDVVRMRPNDPVSTLANALFECHRRLTL</sequence>
<dbReference type="Proteomes" id="UP000674143">
    <property type="component" value="Unassembled WGS sequence"/>
</dbReference>
<reference evidence="3" key="1">
    <citation type="journal article" date="2021" name="Microbiol. Resour. Announc.">
        <title>LGAAP: Leishmaniinae Genome Assembly and Annotation Pipeline.</title>
        <authorList>
            <person name="Almutairi H."/>
            <person name="Urbaniak M.D."/>
            <person name="Bates M.D."/>
            <person name="Jariyapan N."/>
            <person name="Kwakye-Nuako G."/>
            <person name="Thomaz-Soccol V."/>
            <person name="Al-Salem W.S."/>
            <person name="Dillon R.J."/>
            <person name="Bates P.A."/>
            <person name="Gatherer D."/>
        </authorList>
    </citation>
    <scope>NUCLEOTIDE SEQUENCE [LARGE SCALE GENOMIC DNA]</scope>
</reference>
<dbReference type="GeneID" id="92360196"/>
<dbReference type="KEGG" id="loi:92360196"/>
<dbReference type="InterPro" id="IPR051783">
    <property type="entry name" value="NAD(P)-dependent_oxidoreduct"/>
</dbReference>
<feature type="compositionally biased region" description="Acidic residues" evidence="1">
    <location>
        <begin position="978"/>
        <end position="989"/>
    </location>
</feature>
<feature type="region of interest" description="Disordered" evidence="1">
    <location>
        <begin position="598"/>
        <end position="641"/>
    </location>
</feature>
<organism evidence="2 3">
    <name type="scientific">Leishmania orientalis</name>
    <dbReference type="NCBI Taxonomy" id="2249476"/>
    <lineage>
        <taxon>Eukaryota</taxon>
        <taxon>Discoba</taxon>
        <taxon>Euglenozoa</taxon>
        <taxon>Kinetoplastea</taxon>
        <taxon>Metakinetoplastina</taxon>
        <taxon>Trypanosomatida</taxon>
        <taxon>Trypanosomatidae</taxon>
        <taxon>Leishmaniinae</taxon>
        <taxon>Leishmania</taxon>
    </lineage>
</organism>
<feature type="region of interest" description="Disordered" evidence="1">
    <location>
        <begin position="697"/>
        <end position="764"/>
    </location>
</feature>
<accession>A0A836HDC6</accession>
<feature type="region of interest" description="Disordered" evidence="1">
    <location>
        <begin position="226"/>
        <end position="249"/>
    </location>
</feature>
<feature type="region of interest" description="Disordered" evidence="1">
    <location>
        <begin position="1091"/>
        <end position="1112"/>
    </location>
</feature>
<feature type="compositionally biased region" description="Acidic residues" evidence="1">
    <location>
        <begin position="659"/>
        <end position="668"/>
    </location>
</feature>
<dbReference type="PANTHER" id="PTHR48079">
    <property type="entry name" value="PROTEIN YEEZ"/>
    <property type="match status" value="1"/>
</dbReference>
<dbReference type="SUPFAM" id="SSF51735">
    <property type="entry name" value="NAD(P)-binding Rossmann-fold domains"/>
    <property type="match status" value="1"/>
</dbReference>
<reference evidence="3" key="2">
    <citation type="journal article" date="2021" name="Sci. Data">
        <title>Chromosome-scale genome sequencing, assembly and annotation of six genomes from subfamily Leishmaniinae.</title>
        <authorList>
            <person name="Almutairi H."/>
            <person name="Urbaniak M.D."/>
            <person name="Bates M.D."/>
            <person name="Jariyapan N."/>
            <person name="Kwakye-Nuako G."/>
            <person name="Thomaz Soccol V."/>
            <person name="Al-Salem W.S."/>
            <person name="Dillon R.J."/>
            <person name="Bates P.A."/>
            <person name="Gatherer D."/>
        </authorList>
    </citation>
    <scope>NUCLEOTIDE SEQUENCE [LARGE SCALE GENOMIC DNA]</scope>
</reference>
<protein>
    <recommendedName>
        <fullName evidence="4">Dpy-30 motif family protein</fullName>
    </recommendedName>
</protein>
<comment type="caution">
    <text evidence="2">The sequence shown here is derived from an EMBL/GenBank/DDBJ whole genome shotgun (WGS) entry which is preliminary data.</text>
</comment>
<evidence type="ECO:0008006" key="4">
    <source>
        <dbReference type="Google" id="ProtNLM"/>
    </source>
</evidence>
<gene>
    <name evidence="2" type="ORF">LSCM4_04275</name>
</gene>
<dbReference type="PANTHER" id="PTHR48079:SF6">
    <property type="entry name" value="NAD(P)-BINDING DOMAIN-CONTAINING PROTEIN-RELATED"/>
    <property type="match status" value="1"/>
</dbReference>
<dbReference type="GO" id="GO:0005737">
    <property type="term" value="C:cytoplasm"/>
    <property type="evidence" value="ECO:0007669"/>
    <property type="project" value="TreeGrafter"/>
</dbReference>
<keyword evidence="3" id="KW-1185">Reference proteome</keyword>
<evidence type="ECO:0000313" key="3">
    <source>
        <dbReference type="Proteomes" id="UP000674143"/>
    </source>
</evidence>
<feature type="region of interest" description="Disordered" evidence="1">
    <location>
        <begin position="659"/>
        <end position="682"/>
    </location>
</feature>
<feature type="compositionally biased region" description="Acidic residues" evidence="1">
    <location>
        <begin position="877"/>
        <end position="888"/>
    </location>
</feature>